<feature type="non-terminal residue" evidence="1">
    <location>
        <position position="217"/>
    </location>
</feature>
<dbReference type="GO" id="GO:0005737">
    <property type="term" value="C:cytoplasm"/>
    <property type="evidence" value="ECO:0007669"/>
    <property type="project" value="TreeGrafter"/>
</dbReference>
<dbReference type="PANTHER" id="PTHR13812:SF19">
    <property type="entry name" value="KETIMINE REDUCTASE MU-CRYSTALLIN"/>
    <property type="match status" value="1"/>
</dbReference>
<dbReference type="Pfam" id="PF02423">
    <property type="entry name" value="OCD_Mu_crystall"/>
    <property type="match status" value="1"/>
</dbReference>
<dbReference type="InterPro" id="IPR023401">
    <property type="entry name" value="ODC_N"/>
</dbReference>
<dbReference type="Gene3D" id="3.40.50.720">
    <property type="entry name" value="NAD(P)-binding Rossmann-like Domain"/>
    <property type="match status" value="1"/>
</dbReference>
<sequence length="217" mass="23230">MKVLIVNQSEVRQLMPMNACMDIMETALVTLGKGQGVNPLRWATFLPEEVGGLIGMMPAYLADPPSMGLKAVTVMPGNHGTPYDAHQGAVLLFETEYGCLRAMMDATEITGIRTGAVSGVATRLLARDDADDVAILGSGVQASSHLAAMLVARTARRVRVWSRSDDNANAFSERESSRHGIEIEVMPSAKEAVEGADIICTTTSAREPVLMGEWLSP</sequence>
<protein>
    <recommendedName>
        <fullName evidence="2">Ornithine cyclodeaminase</fullName>
    </recommendedName>
</protein>
<dbReference type="InterPro" id="IPR003462">
    <property type="entry name" value="ODC_Mu_crystall"/>
</dbReference>
<gene>
    <name evidence="1" type="ORF">METZ01_LOCUS221729</name>
</gene>
<dbReference type="GO" id="GO:0042562">
    <property type="term" value="F:hormone binding"/>
    <property type="evidence" value="ECO:0007669"/>
    <property type="project" value="TreeGrafter"/>
</dbReference>
<dbReference type="PANTHER" id="PTHR13812">
    <property type="entry name" value="KETIMINE REDUCTASE MU-CRYSTALLIN"/>
    <property type="match status" value="1"/>
</dbReference>
<proteinExistence type="predicted"/>
<dbReference type="InterPro" id="IPR036291">
    <property type="entry name" value="NAD(P)-bd_dom_sf"/>
</dbReference>
<name>A0A382G257_9ZZZZ</name>
<accession>A0A382G257</accession>
<evidence type="ECO:0008006" key="2">
    <source>
        <dbReference type="Google" id="ProtNLM"/>
    </source>
</evidence>
<reference evidence="1" key="1">
    <citation type="submission" date="2018-05" db="EMBL/GenBank/DDBJ databases">
        <authorList>
            <person name="Lanie J.A."/>
            <person name="Ng W.-L."/>
            <person name="Kazmierczak K.M."/>
            <person name="Andrzejewski T.M."/>
            <person name="Davidsen T.M."/>
            <person name="Wayne K.J."/>
            <person name="Tettelin H."/>
            <person name="Glass J.I."/>
            <person name="Rusch D."/>
            <person name="Podicherti R."/>
            <person name="Tsui H.-C.T."/>
            <person name="Winkler M.E."/>
        </authorList>
    </citation>
    <scope>NUCLEOTIDE SEQUENCE</scope>
</reference>
<evidence type="ECO:0000313" key="1">
    <source>
        <dbReference type="EMBL" id="SVB68875.1"/>
    </source>
</evidence>
<dbReference type="AlphaFoldDB" id="A0A382G257"/>
<dbReference type="Gene3D" id="3.30.1780.10">
    <property type="entry name" value="ornithine cyclodeaminase, domain 1"/>
    <property type="match status" value="1"/>
</dbReference>
<dbReference type="EMBL" id="UINC01052947">
    <property type="protein sequence ID" value="SVB68875.1"/>
    <property type="molecule type" value="Genomic_DNA"/>
</dbReference>
<organism evidence="1">
    <name type="scientific">marine metagenome</name>
    <dbReference type="NCBI Taxonomy" id="408172"/>
    <lineage>
        <taxon>unclassified sequences</taxon>
        <taxon>metagenomes</taxon>
        <taxon>ecological metagenomes</taxon>
    </lineage>
</organism>
<dbReference type="SUPFAM" id="SSF51735">
    <property type="entry name" value="NAD(P)-binding Rossmann-fold domains"/>
    <property type="match status" value="1"/>
</dbReference>